<dbReference type="Proteomes" id="UP000031443">
    <property type="component" value="Unassembled WGS sequence"/>
</dbReference>
<organism evidence="1 2">
    <name type="scientific">Chelonia mydas</name>
    <name type="common">Green sea-turtle</name>
    <name type="synonym">Chelonia agassizi</name>
    <dbReference type="NCBI Taxonomy" id="8469"/>
    <lineage>
        <taxon>Eukaryota</taxon>
        <taxon>Metazoa</taxon>
        <taxon>Chordata</taxon>
        <taxon>Craniata</taxon>
        <taxon>Vertebrata</taxon>
        <taxon>Euteleostomi</taxon>
        <taxon>Archelosauria</taxon>
        <taxon>Testudinata</taxon>
        <taxon>Testudines</taxon>
        <taxon>Cryptodira</taxon>
        <taxon>Durocryptodira</taxon>
        <taxon>Americhelydia</taxon>
        <taxon>Chelonioidea</taxon>
        <taxon>Cheloniidae</taxon>
        <taxon>Chelonia</taxon>
    </lineage>
</organism>
<proteinExistence type="predicted"/>
<sequence>MATTAQQRHQADLELGAFSKVLSRHFSMAQKNKKLEKFARTDRLHQVSVKGLQQLNPRLEQQEVLQGHIEVNQQSDVAFCDTPSLVQKLAWQLAFSAVLEELERETVAATAHA</sequence>
<accession>M7BCM9</accession>
<evidence type="ECO:0000313" key="1">
    <source>
        <dbReference type="EMBL" id="EMP25987.1"/>
    </source>
</evidence>
<gene>
    <name evidence="1" type="ORF">UY3_16984</name>
</gene>
<dbReference type="EMBL" id="KB585326">
    <property type="protein sequence ID" value="EMP25987.1"/>
    <property type="molecule type" value="Genomic_DNA"/>
</dbReference>
<protein>
    <submittedName>
        <fullName evidence="1">Uncharacterized protein</fullName>
    </submittedName>
</protein>
<evidence type="ECO:0000313" key="2">
    <source>
        <dbReference type="Proteomes" id="UP000031443"/>
    </source>
</evidence>
<keyword evidence="2" id="KW-1185">Reference proteome</keyword>
<name>M7BCM9_CHEMY</name>
<reference evidence="2" key="1">
    <citation type="journal article" date="2013" name="Nat. Genet.">
        <title>The draft genomes of soft-shell turtle and green sea turtle yield insights into the development and evolution of the turtle-specific body plan.</title>
        <authorList>
            <person name="Wang Z."/>
            <person name="Pascual-Anaya J."/>
            <person name="Zadissa A."/>
            <person name="Li W."/>
            <person name="Niimura Y."/>
            <person name="Huang Z."/>
            <person name="Li C."/>
            <person name="White S."/>
            <person name="Xiong Z."/>
            <person name="Fang D."/>
            <person name="Wang B."/>
            <person name="Ming Y."/>
            <person name="Chen Y."/>
            <person name="Zheng Y."/>
            <person name="Kuraku S."/>
            <person name="Pignatelli M."/>
            <person name="Herrero J."/>
            <person name="Beal K."/>
            <person name="Nozawa M."/>
            <person name="Li Q."/>
            <person name="Wang J."/>
            <person name="Zhang H."/>
            <person name="Yu L."/>
            <person name="Shigenobu S."/>
            <person name="Wang J."/>
            <person name="Liu J."/>
            <person name="Flicek P."/>
            <person name="Searle S."/>
            <person name="Wang J."/>
            <person name="Kuratani S."/>
            <person name="Yin Y."/>
            <person name="Aken B."/>
            <person name="Zhang G."/>
            <person name="Irie N."/>
        </authorList>
    </citation>
    <scope>NUCLEOTIDE SEQUENCE [LARGE SCALE GENOMIC DNA]</scope>
</reference>
<dbReference type="AlphaFoldDB" id="M7BCM9"/>